<dbReference type="EMBL" id="WHPN01000398">
    <property type="protein sequence ID" value="KAF4405900.1"/>
    <property type="molecule type" value="Genomic_DNA"/>
</dbReference>
<keyword evidence="10" id="KW-0812">Transmembrane</keyword>
<dbReference type="InterPro" id="IPR050482">
    <property type="entry name" value="Sensor_HK_TwoCompSys"/>
</dbReference>
<keyword evidence="4" id="KW-0808">Transferase</keyword>
<evidence type="ECO:0000256" key="6">
    <source>
        <dbReference type="ARBA" id="ARBA00022777"/>
    </source>
</evidence>
<reference evidence="12 13" key="1">
    <citation type="submission" date="2019-10" db="EMBL/GenBank/DDBJ databases">
        <title>Streptomyces tenebrisbrunneis sp.nov., an endogenous actinomycete isolated from of Lycium ruthenicum.</title>
        <authorList>
            <person name="Ma L."/>
        </authorList>
    </citation>
    <scope>NUCLEOTIDE SEQUENCE [LARGE SCALE GENOMIC DNA]</scope>
    <source>
        <strain evidence="12 13">TRM 66187</strain>
    </source>
</reference>
<feature type="transmembrane region" description="Helical" evidence="10">
    <location>
        <begin position="163"/>
        <end position="181"/>
    </location>
</feature>
<keyword evidence="3" id="KW-0597">Phosphoprotein</keyword>
<dbReference type="Gene3D" id="1.20.5.1930">
    <property type="match status" value="1"/>
</dbReference>
<keyword evidence="9" id="KW-0175">Coiled coil</keyword>
<name>A0ABQ7FAY3_9ACTN</name>
<dbReference type="PANTHER" id="PTHR24421:SF10">
    <property type="entry name" value="NITRATE_NITRITE SENSOR PROTEIN NARQ"/>
    <property type="match status" value="1"/>
</dbReference>
<dbReference type="CDD" id="cd16917">
    <property type="entry name" value="HATPase_UhpB-NarQ-NarX-like"/>
    <property type="match status" value="1"/>
</dbReference>
<evidence type="ECO:0000256" key="4">
    <source>
        <dbReference type="ARBA" id="ARBA00022679"/>
    </source>
</evidence>
<dbReference type="PROSITE" id="PS50109">
    <property type="entry name" value="HIS_KIN"/>
    <property type="match status" value="1"/>
</dbReference>
<evidence type="ECO:0000256" key="10">
    <source>
        <dbReference type="SAM" id="Phobius"/>
    </source>
</evidence>
<evidence type="ECO:0000256" key="8">
    <source>
        <dbReference type="ARBA" id="ARBA00023012"/>
    </source>
</evidence>
<comment type="caution">
    <text evidence="12">The sequence shown here is derived from an EMBL/GenBank/DDBJ whole genome shotgun (WGS) entry which is preliminary data.</text>
</comment>
<dbReference type="InterPro" id="IPR003594">
    <property type="entry name" value="HATPase_dom"/>
</dbReference>
<dbReference type="EC" id="2.7.13.3" evidence="2"/>
<keyword evidence="7" id="KW-0067">ATP-binding</keyword>
<keyword evidence="6" id="KW-0418">Kinase</keyword>
<keyword evidence="8" id="KW-0902">Two-component regulatory system</keyword>
<dbReference type="InterPro" id="IPR036890">
    <property type="entry name" value="HATPase_C_sf"/>
</dbReference>
<dbReference type="PANTHER" id="PTHR24421">
    <property type="entry name" value="NITRATE/NITRITE SENSOR PROTEIN NARX-RELATED"/>
    <property type="match status" value="1"/>
</dbReference>
<evidence type="ECO:0000259" key="11">
    <source>
        <dbReference type="PROSITE" id="PS50109"/>
    </source>
</evidence>
<dbReference type="Gene3D" id="3.30.565.10">
    <property type="entry name" value="Histidine kinase-like ATPase, C-terminal domain"/>
    <property type="match status" value="1"/>
</dbReference>
<feature type="transmembrane region" description="Helical" evidence="10">
    <location>
        <begin position="193"/>
        <end position="216"/>
    </location>
</feature>
<evidence type="ECO:0000256" key="1">
    <source>
        <dbReference type="ARBA" id="ARBA00000085"/>
    </source>
</evidence>
<dbReference type="Pfam" id="PF07730">
    <property type="entry name" value="HisKA_3"/>
    <property type="match status" value="1"/>
</dbReference>
<dbReference type="SUPFAM" id="SSF55874">
    <property type="entry name" value="ATPase domain of HSP90 chaperone/DNA topoisomerase II/histidine kinase"/>
    <property type="match status" value="1"/>
</dbReference>
<evidence type="ECO:0000256" key="5">
    <source>
        <dbReference type="ARBA" id="ARBA00022741"/>
    </source>
</evidence>
<feature type="transmembrane region" description="Helical" evidence="10">
    <location>
        <begin position="107"/>
        <end position="126"/>
    </location>
</feature>
<proteinExistence type="predicted"/>
<evidence type="ECO:0000256" key="2">
    <source>
        <dbReference type="ARBA" id="ARBA00012438"/>
    </source>
</evidence>
<comment type="catalytic activity">
    <reaction evidence="1">
        <text>ATP + protein L-histidine = ADP + protein N-phospho-L-histidine.</text>
        <dbReference type="EC" id="2.7.13.3"/>
    </reaction>
</comment>
<evidence type="ECO:0000313" key="12">
    <source>
        <dbReference type="EMBL" id="KAF4405900.1"/>
    </source>
</evidence>
<dbReference type="InterPro" id="IPR005467">
    <property type="entry name" value="His_kinase_dom"/>
</dbReference>
<organism evidence="12 13">
    <name type="scientific">Streptomyces lycii</name>
    <dbReference type="NCBI Taxonomy" id="2654337"/>
    <lineage>
        <taxon>Bacteria</taxon>
        <taxon>Bacillati</taxon>
        <taxon>Actinomycetota</taxon>
        <taxon>Actinomycetes</taxon>
        <taxon>Kitasatosporales</taxon>
        <taxon>Streptomycetaceae</taxon>
        <taxon>Streptomyces</taxon>
    </lineage>
</organism>
<feature type="domain" description="Histidine kinase" evidence="11">
    <location>
        <begin position="493"/>
        <end position="574"/>
    </location>
</feature>
<dbReference type="Pfam" id="PF02518">
    <property type="entry name" value="HATPase_c"/>
    <property type="match status" value="1"/>
</dbReference>
<evidence type="ECO:0000313" key="13">
    <source>
        <dbReference type="Proteomes" id="UP000621266"/>
    </source>
</evidence>
<keyword evidence="10" id="KW-0472">Membrane</keyword>
<keyword evidence="10" id="KW-1133">Transmembrane helix</keyword>
<accession>A0ABQ7FAY3</accession>
<protein>
    <recommendedName>
        <fullName evidence="2">histidine kinase</fullName>
        <ecNumber evidence="2">2.7.13.3</ecNumber>
    </recommendedName>
</protein>
<keyword evidence="13" id="KW-1185">Reference proteome</keyword>
<evidence type="ECO:0000256" key="3">
    <source>
        <dbReference type="ARBA" id="ARBA00022553"/>
    </source>
</evidence>
<feature type="coiled-coil region" evidence="9">
    <location>
        <begin position="372"/>
        <end position="399"/>
    </location>
</feature>
<dbReference type="SMART" id="SM00387">
    <property type="entry name" value="HATPase_c"/>
    <property type="match status" value="1"/>
</dbReference>
<evidence type="ECO:0000256" key="9">
    <source>
        <dbReference type="SAM" id="Coils"/>
    </source>
</evidence>
<dbReference type="InterPro" id="IPR011712">
    <property type="entry name" value="Sig_transdc_His_kin_sub3_dim/P"/>
</dbReference>
<sequence>MALAVGLAAAGAYHRAGATGTDLLRDLSVGWAYAAAGLVAWWRRPANRTGLLLLAEGLTWFLGNFQGSGVPLLFALGAWGEALNLAVLAHLLLAFPEGRLGTRLERRVVACGYGLVAVGGLLRTLLYDPSAGVDASYLACRDCGPNALLLHSDPRLFEAVDLAYRWLGALITLVVLAALVRRWRVSSPARRRILLPAGVAVAIAVAFVGWEVLYVLAPGSLATADALLTLPSDLSQVAVPVAFLAGLLRTRLHRAALGNVVVEVGPDPAPERLQEVLSRVLGDPALRLGLARGGGRDGYADVHGRPLRLPPPGSGLATTPVADGDRRSAVLVHDAALGEDPQLIAAVAASVRLCLRNSTLRSQVTVRAEETRAAQARLLEAADAERRRLERDLHDGAQTRLVFALMSLRRLGRGLDDRADPALRDTVSEADRALRLAIDDLRDLARGIHPAVLTREGLGAAVTALAEEAALPVVVMAEPGRCPPLVESTAYFVVCEALSNAVKHAGAGAVSVSLRSTGGRLAVEVADDGAGGADPGGGTGLRGLADRVAATGGSLEVVSPPGGGTRIRAELPCG</sequence>
<gene>
    <name evidence="12" type="ORF">GCU69_27845</name>
</gene>
<dbReference type="Proteomes" id="UP000621266">
    <property type="component" value="Unassembled WGS sequence"/>
</dbReference>
<keyword evidence="5" id="KW-0547">Nucleotide-binding</keyword>
<evidence type="ECO:0000256" key="7">
    <source>
        <dbReference type="ARBA" id="ARBA00022840"/>
    </source>
</evidence>
<feature type="transmembrane region" description="Helical" evidence="10">
    <location>
        <begin position="73"/>
        <end position="95"/>
    </location>
</feature>